<accession>R7U3V6</accession>
<dbReference type="OrthoDB" id="3945418at2759"/>
<evidence type="ECO:0000313" key="3">
    <source>
        <dbReference type="Proteomes" id="UP000014760"/>
    </source>
</evidence>
<reference evidence="2" key="3">
    <citation type="submission" date="2015-06" db="UniProtKB">
        <authorList>
            <consortium name="EnsemblMetazoa"/>
        </authorList>
    </citation>
    <scope>IDENTIFICATION</scope>
</reference>
<dbReference type="EMBL" id="KB305767">
    <property type="protein sequence ID" value="ELU00674.1"/>
    <property type="molecule type" value="Genomic_DNA"/>
</dbReference>
<evidence type="ECO:0000313" key="1">
    <source>
        <dbReference type="EMBL" id="ELU00674.1"/>
    </source>
</evidence>
<dbReference type="OMA" id="KMHINAR"/>
<name>R7U3V6_CAPTE</name>
<dbReference type="GO" id="GO:0005506">
    <property type="term" value="F:iron ion binding"/>
    <property type="evidence" value="ECO:0007669"/>
    <property type="project" value="InterPro"/>
</dbReference>
<dbReference type="HOGENOM" id="CLU_1788679_0_0_1"/>
<gene>
    <name evidence="1" type="ORF">CAPTEDRAFT_206004</name>
</gene>
<dbReference type="EMBL" id="AMQN01009593">
    <property type="status" value="NOT_ANNOTATED_CDS"/>
    <property type="molecule type" value="Genomic_DNA"/>
</dbReference>
<dbReference type="GO" id="GO:0004497">
    <property type="term" value="F:monooxygenase activity"/>
    <property type="evidence" value="ECO:0007669"/>
    <property type="project" value="InterPro"/>
</dbReference>
<keyword evidence="3" id="KW-1185">Reference proteome</keyword>
<dbReference type="EnsemblMetazoa" id="CapteT206004">
    <property type="protein sequence ID" value="CapteP206004"/>
    <property type="gene ID" value="CapteG206004"/>
</dbReference>
<dbReference type="GO" id="GO:0016705">
    <property type="term" value="F:oxidoreductase activity, acting on paired donors, with incorporation or reduction of molecular oxygen"/>
    <property type="evidence" value="ECO:0007669"/>
    <property type="project" value="InterPro"/>
</dbReference>
<reference evidence="1 3" key="2">
    <citation type="journal article" date="2013" name="Nature">
        <title>Insights into bilaterian evolution from three spiralian genomes.</title>
        <authorList>
            <person name="Simakov O."/>
            <person name="Marletaz F."/>
            <person name="Cho S.J."/>
            <person name="Edsinger-Gonzales E."/>
            <person name="Havlak P."/>
            <person name="Hellsten U."/>
            <person name="Kuo D.H."/>
            <person name="Larsson T."/>
            <person name="Lv J."/>
            <person name="Arendt D."/>
            <person name="Savage R."/>
            <person name="Osoegawa K."/>
            <person name="de Jong P."/>
            <person name="Grimwood J."/>
            <person name="Chapman J.A."/>
            <person name="Shapiro H."/>
            <person name="Aerts A."/>
            <person name="Otillar R.P."/>
            <person name="Terry A.Y."/>
            <person name="Boore J.L."/>
            <person name="Grigoriev I.V."/>
            <person name="Lindberg D.R."/>
            <person name="Seaver E.C."/>
            <person name="Weisblat D.A."/>
            <person name="Putnam N.H."/>
            <person name="Rokhsar D.S."/>
        </authorList>
    </citation>
    <scope>NUCLEOTIDE SEQUENCE</scope>
    <source>
        <strain evidence="1 3">I ESC-2004</strain>
    </source>
</reference>
<organism evidence="1">
    <name type="scientific">Capitella teleta</name>
    <name type="common">Polychaete worm</name>
    <dbReference type="NCBI Taxonomy" id="283909"/>
    <lineage>
        <taxon>Eukaryota</taxon>
        <taxon>Metazoa</taxon>
        <taxon>Spiralia</taxon>
        <taxon>Lophotrochozoa</taxon>
        <taxon>Annelida</taxon>
        <taxon>Polychaeta</taxon>
        <taxon>Sedentaria</taxon>
        <taxon>Scolecida</taxon>
        <taxon>Capitellidae</taxon>
        <taxon>Capitella</taxon>
    </lineage>
</organism>
<proteinExistence type="predicted"/>
<dbReference type="SUPFAM" id="SSF48264">
    <property type="entry name" value="Cytochrome P450"/>
    <property type="match status" value="1"/>
</dbReference>
<dbReference type="AlphaFoldDB" id="R7U3V6"/>
<reference evidence="3" key="1">
    <citation type="submission" date="2012-12" db="EMBL/GenBank/DDBJ databases">
        <authorList>
            <person name="Hellsten U."/>
            <person name="Grimwood J."/>
            <person name="Chapman J.A."/>
            <person name="Shapiro H."/>
            <person name="Aerts A."/>
            <person name="Otillar R.P."/>
            <person name="Terry A.Y."/>
            <person name="Boore J.L."/>
            <person name="Simakov O."/>
            <person name="Marletaz F."/>
            <person name="Cho S.-J."/>
            <person name="Edsinger-Gonzales E."/>
            <person name="Havlak P."/>
            <person name="Kuo D.-H."/>
            <person name="Larsson T."/>
            <person name="Lv J."/>
            <person name="Arendt D."/>
            <person name="Savage R."/>
            <person name="Osoegawa K."/>
            <person name="de Jong P."/>
            <person name="Lindberg D.R."/>
            <person name="Seaver E.C."/>
            <person name="Weisblat D.A."/>
            <person name="Putnam N.H."/>
            <person name="Grigoriev I.V."/>
            <person name="Rokhsar D.S."/>
        </authorList>
    </citation>
    <scope>NUCLEOTIDE SEQUENCE</scope>
    <source>
        <strain evidence="3">I ESC-2004</strain>
    </source>
</reference>
<dbReference type="Gene3D" id="1.10.630.10">
    <property type="entry name" value="Cytochrome P450"/>
    <property type="match status" value="1"/>
</dbReference>
<dbReference type="GO" id="GO:0020037">
    <property type="term" value="F:heme binding"/>
    <property type="evidence" value="ECO:0007669"/>
    <property type="project" value="InterPro"/>
</dbReference>
<sequence length="145" mass="16728">MTAVIRSCVRITLKSPCNPCVHQRISTQADRGIHFMDEKNIPGPRSWPFVGSLYKYTPIVGEYTFHDRDATSSKMYKKYGKIVRQEITPGIVWYHLFDPDDIETVFRNESKAPQRMLLEGVVEYCKQRNRSPGINVSKNPFANCN</sequence>
<dbReference type="Proteomes" id="UP000014760">
    <property type="component" value="Unassembled WGS sequence"/>
</dbReference>
<protein>
    <submittedName>
        <fullName evidence="1 2">Uncharacterized protein</fullName>
    </submittedName>
</protein>
<dbReference type="STRING" id="283909.R7U3V6"/>
<evidence type="ECO:0000313" key="2">
    <source>
        <dbReference type="EnsemblMetazoa" id="CapteP206004"/>
    </source>
</evidence>
<dbReference type="InterPro" id="IPR036396">
    <property type="entry name" value="Cyt_P450_sf"/>
</dbReference>